<gene>
    <name evidence="4" type="ORF">PV08_09275</name>
</gene>
<dbReference type="HOGENOM" id="CLU_019361_0_0_1"/>
<dbReference type="SMART" id="SM00256">
    <property type="entry name" value="FBOX"/>
    <property type="match status" value="1"/>
</dbReference>
<accession>A0A0D1YAT4</accession>
<reference evidence="4 5" key="1">
    <citation type="submission" date="2015-01" db="EMBL/GenBank/DDBJ databases">
        <title>The Genome Sequence of Exophiala spinifera CBS89968.</title>
        <authorList>
            <consortium name="The Broad Institute Genomics Platform"/>
            <person name="Cuomo C."/>
            <person name="de Hoog S."/>
            <person name="Gorbushina A."/>
            <person name="Stielow B."/>
            <person name="Teixiera M."/>
            <person name="Abouelleil A."/>
            <person name="Chapman S.B."/>
            <person name="Priest M."/>
            <person name="Young S.K."/>
            <person name="Wortman J."/>
            <person name="Nusbaum C."/>
            <person name="Birren B."/>
        </authorList>
    </citation>
    <scope>NUCLEOTIDE SEQUENCE [LARGE SCALE GENOMIC DNA]</scope>
    <source>
        <strain evidence="4 5">CBS 89968</strain>
    </source>
</reference>
<dbReference type="VEuPathDB" id="FungiDB:PV08_09275"/>
<dbReference type="AlphaFoldDB" id="A0A0D1YAT4"/>
<protein>
    <recommendedName>
        <fullName evidence="3">F-box domain-containing protein</fullName>
    </recommendedName>
</protein>
<dbReference type="InterPro" id="IPR051553">
    <property type="entry name" value="Ran_GTPase-activating"/>
</dbReference>
<dbReference type="InterPro" id="IPR001810">
    <property type="entry name" value="F-box_dom"/>
</dbReference>
<name>A0A0D1YAT4_9EURO</name>
<dbReference type="PRINTS" id="PR00633">
    <property type="entry name" value="RCCNDNSATION"/>
</dbReference>
<proteinExistence type="predicted"/>
<keyword evidence="5" id="KW-1185">Reference proteome</keyword>
<feature type="region of interest" description="Disordered" evidence="2">
    <location>
        <begin position="522"/>
        <end position="542"/>
    </location>
</feature>
<feature type="domain" description="F-box" evidence="3">
    <location>
        <begin position="1"/>
        <end position="47"/>
    </location>
</feature>
<feature type="region of interest" description="Disordered" evidence="2">
    <location>
        <begin position="121"/>
        <end position="144"/>
    </location>
</feature>
<organism evidence="4 5">
    <name type="scientific">Exophiala spinifera</name>
    <dbReference type="NCBI Taxonomy" id="91928"/>
    <lineage>
        <taxon>Eukaryota</taxon>
        <taxon>Fungi</taxon>
        <taxon>Dikarya</taxon>
        <taxon>Ascomycota</taxon>
        <taxon>Pezizomycotina</taxon>
        <taxon>Eurotiomycetes</taxon>
        <taxon>Chaetothyriomycetidae</taxon>
        <taxon>Chaetothyriales</taxon>
        <taxon>Herpotrichiellaceae</taxon>
        <taxon>Exophiala</taxon>
    </lineage>
</organism>
<evidence type="ECO:0000313" key="5">
    <source>
        <dbReference type="Proteomes" id="UP000053328"/>
    </source>
</evidence>
<sequence>MLLSDLPQDVLSLIVSHLAPKDYLAFSQVSKAIYSEYRQDSLYWRTQTSNTFRLPISPLLAADGPRWYWLYKRLKTQTQLYTWGQGVKGNLGLGRALPNPHPRPPLLGPNPPRTVIRGPHRPFPRQLPRPVPRQSFHRTSSSWPTETHIPDEVGVIADLQCGGWSTTILSSKGRLYTVGIIDSLNGIPVGHATNDFTPLEYLTQSTSAVRQFSSGRRHILALTDDGEILSWDRINAKGLKVFPTSGRDFGGKPVRVSAGWGESSAYVPEVGIIFWDPVRNNQRDEMEDSVHVKVKLIPGTARKRTNNGPVEVIKHILLTDFVVWITSDSRIYACDMHVESPEQDAPTRTPFEVPGFSGPERELKDIQGQFQRFGVFTASGEVVSGDVEYLKRCAEAAANQAGLIESGDWSTLTSLLASKPRDIPALQHTGVIGLAYGDYHYHALHANGKITSYGTDSQQCGSLGLGNLQEGASFRGLFRKQPGLRADACLIPTAYLTGRQLWFEPERKDWLKWLEEKSQHESVALRSQERPEDPTSNESPQPIAHILDAKARAAFSEWVEQEGRHWEDGPVSRSSPATSEDKARKQASGDYVSLGAYFPIAVAAAGWHSGALVLKDDEKAHEIRNLWVVPKSHDEHDDQTQSMPGAFQHLNVDEEEYVWQKDGFPRVRLPDGTDLSGSGEESPWRDGMPPMQDLGLSQDGSPESWVREWS</sequence>
<dbReference type="Pfam" id="PF00646">
    <property type="entry name" value="F-box"/>
    <property type="match status" value="1"/>
</dbReference>
<evidence type="ECO:0000259" key="3">
    <source>
        <dbReference type="PROSITE" id="PS50181"/>
    </source>
</evidence>
<dbReference type="InterPro" id="IPR009091">
    <property type="entry name" value="RCC1/BLIP-II"/>
</dbReference>
<dbReference type="STRING" id="91928.A0A0D1YAT4"/>
<dbReference type="CDD" id="cd09917">
    <property type="entry name" value="F-box_SF"/>
    <property type="match status" value="1"/>
</dbReference>
<evidence type="ECO:0000313" key="4">
    <source>
        <dbReference type="EMBL" id="KIW12001.1"/>
    </source>
</evidence>
<dbReference type="OrthoDB" id="61110at2759"/>
<dbReference type="Gene3D" id="2.130.10.30">
    <property type="entry name" value="Regulator of chromosome condensation 1/beta-lactamase-inhibitor protein II"/>
    <property type="match status" value="2"/>
</dbReference>
<dbReference type="PANTHER" id="PTHR45982:SF3">
    <property type="entry name" value="F-BOX PROTEIN POF9"/>
    <property type="match status" value="1"/>
</dbReference>
<evidence type="ECO:0000256" key="2">
    <source>
        <dbReference type="SAM" id="MobiDB-lite"/>
    </source>
</evidence>
<dbReference type="PANTHER" id="PTHR45982">
    <property type="entry name" value="REGULATOR OF CHROMOSOME CONDENSATION"/>
    <property type="match status" value="1"/>
</dbReference>
<dbReference type="SUPFAM" id="SSF81383">
    <property type="entry name" value="F-box domain"/>
    <property type="match status" value="1"/>
</dbReference>
<dbReference type="Proteomes" id="UP000053328">
    <property type="component" value="Unassembled WGS sequence"/>
</dbReference>
<feature type="repeat" description="RCC1" evidence="1">
    <location>
        <begin position="173"/>
        <end position="225"/>
    </location>
</feature>
<dbReference type="InterPro" id="IPR000408">
    <property type="entry name" value="Reg_chr_condens"/>
</dbReference>
<dbReference type="PROSITE" id="PS00626">
    <property type="entry name" value="RCC1_2"/>
    <property type="match status" value="1"/>
</dbReference>
<dbReference type="PROSITE" id="PS50012">
    <property type="entry name" value="RCC1_3"/>
    <property type="match status" value="1"/>
</dbReference>
<dbReference type="SUPFAM" id="SSF50985">
    <property type="entry name" value="RCC1/BLIP-II"/>
    <property type="match status" value="1"/>
</dbReference>
<dbReference type="InterPro" id="IPR036047">
    <property type="entry name" value="F-box-like_dom_sf"/>
</dbReference>
<dbReference type="GeneID" id="27336358"/>
<evidence type="ECO:0000256" key="1">
    <source>
        <dbReference type="PROSITE-ProRule" id="PRU00235"/>
    </source>
</evidence>
<feature type="region of interest" description="Disordered" evidence="2">
    <location>
        <begin position="668"/>
        <end position="710"/>
    </location>
</feature>
<dbReference type="RefSeq" id="XP_016232217.1">
    <property type="nucleotide sequence ID" value="XM_016383594.1"/>
</dbReference>
<dbReference type="PROSITE" id="PS50181">
    <property type="entry name" value="FBOX"/>
    <property type="match status" value="1"/>
</dbReference>
<feature type="region of interest" description="Disordered" evidence="2">
    <location>
        <begin position="562"/>
        <end position="584"/>
    </location>
</feature>
<dbReference type="GO" id="GO:0005737">
    <property type="term" value="C:cytoplasm"/>
    <property type="evidence" value="ECO:0007669"/>
    <property type="project" value="TreeGrafter"/>
</dbReference>
<dbReference type="GO" id="GO:0005085">
    <property type="term" value="F:guanyl-nucleotide exchange factor activity"/>
    <property type="evidence" value="ECO:0007669"/>
    <property type="project" value="TreeGrafter"/>
</dbReference>
<dbReference type="EMBL" id="KN847498">
    <property type="protein sequence ID" value="KIW12001.1"/>
    <property type="molecule type" value="Genomic_DNA"/>
</dbReference>